<dbReference type="AlphaFoldDB" id="A0A5R8Q7R9"/>
<dbReference type="FunCoup" id="A0A5R8Q7R9">
    <property type="interactions" value="6"/>
</dbReference>
<keyword evidence="2" id="KW-0808">Transferase</keyword>
<dbReference type="InterPro" id="IPR000182">
    <property type="entry name" value="GNAT_dom"/>
</dbReference>
<dbReference type="EMBL" id="VBWP01000011">
    <property type="protein sequence ID" value="TLG71524.1"/>
    <property type="molecule type" value="Genomic_DNA"/>
</dbReference>
<dbReference type="InParanoid" id="A0A5R8Q7R9"/>
<feature type="domain" description="N-acetyltransferase" evidence="1">
    <location>
        <begin position="1"/>
        <end position="139"/>
    </location>
</feature>
<reference evidence="2 3" key="1">
    <citation type="submission" date="2019-05" db="EMBL/GenBank/DDBJ databases">
        <title>Culicoidintestinum kansasii gen. nov., sp. nov. from the gastrointestinal tract of the biting midge, Culicoides sonorensis.</title>
        <authorList>
            <person name="Neupane S."/>
            <person name="Ghosh A."/>
            <person name="Gunther S."/>
            <person name="Martin K."/>
            <person name="Zurek L."/>
        </authorList>
    </citation>
    <scope>NUCLEOTIDE SEQUENCE [LARGE SCALE GENOMIC DNA]</scope>
    <source>
        <strain evidence="2 3">CS-1</strain>
    </source>
</reference>
<organism evidence="2 3">
    <name type="scientific">Culicoidibacter larvae</name>
    <dbReference type="NCBI Taxonomy" id="2579976"/>
    <lineage>
        <taxon>Bacteria</taxon>
        <taxon>Bacillati</taxon>
        <taxon>Bacillota</taxon>
        <taxon>Culicoidibacteria</taxon>
        <taxon>Culicoidibacterales</taxon>
        <taxon>Culicoidibacteraceae</taxon>
        <taxon>Culicoidibacter</taxon>
    </lineage>
</organism>
<protein>
    <submittedName>
        <fullName evidence="2">GNAT family N-acetyltransferase</fullName>
    </submittedName>
</protein>
<gene>
    <name evidence="2" type="ORF">FEZ08_10540</name>
</gene>
<comment type="caution">
    <text evidence="2">The sequence shown here is derived from an EMBL/GenBank/DDBJ whole genome shotgun (WGS) entry which is preliminary data.</text>
</comment>
<dbReference type="CDD" id="cd04301">
    <property type="entry name" value="NAT_SF"/>
    <property type="match status" value="1"/>
</dbReference>
<evidence type="ECO:0000313" key="3">
    <source>
        <dbReference type="Proteomes" id="UP000306912"/>
    </source>
</evidence>
<dbReference type="SUPFAM" id="SSF55729">
    <property type="entry name" value="Acyl-CoA N-acyltransferases (Nat)"/>
    <property type="match status" value="1"/>
</dbReference>
<accession>A0A5R8Q7R9</accession>
<dbReference type="Pfam" id="PF00583">
    <property type="entry name" value="Acetyltransf_1"/>
    <property type="match status" value="1"/>
</dbReference>
<dbReference type="OrthoDB" id="7365228at2"/>
<dbReference type="InterPro" id="IPR016181">
    <property type="entry name" value="Acyl_CoA_acyltransferase"/>
</dbReference>
<keyword evidence="3" id="KW-1185">Reference proteome</keyword>
<dbReference type="RefSeq" id="WP_138192158.1">
    <property type="nucleotide sequence ID" value="NZ_VBWP01000011.1"/>
</dbReference>
<proteinExistence type="predicted"/>
<dbReference type="Proteomes" id="UP000306912">
    <property type="component" value="Unassembled WGS sequence"/>
</dbReference>
<name>A0A5R8Q7R9_9FIRM</name>
<dbReference type="GO" id="GO:0016747">
    <property type="term" value="F:acyltransferase activity, transferring groups other than amino-acyl groups"/>
    <property type="evidence" value="ECO:0007669"/>
    <property type="project" value="InterPro"/>
</dbReference>
<dbReference type="Gene3D" id="3.40.630.30">
    <property type="match status" value="1"/>
</dbReference>
<sequence>MEVKLFAKDDLALAVQLVDELWGDTKMVLRGQLVDVHDADGAVLVYDGAAIAGILTYIILEDKFEILTFNSLIEHKGVGRMLMDVAIQIAKESHYDEVWVLTTNDNTRALKFYQRYGFALVRVNFNALDASRQLKPEIPEFGADNIRLDHEFILKLALV</sequence>
<evidence type="ECO:0000313" key="2">
    <source>
        <dbReference type="EMBL" id="TLG71524.1"/>
    </source>
</evidence>
<dbReference type="PROSITE" id="PS51186">
    <property type="entry name" value="GNAT"/>
    <property type="match status" value="1"/>
</dbReference>
<evidence type="ECO:0000259" key="1">
    <source>
        <dbReference type="PROSITE" id="PS51186"/>
    </source>
</evidence>